<feature type="compositionally biased region" description="Polar residues" evidence="9">
    <location>
        <begin position="1185"/>
        <end position="1201"/>
    </location>
</feature>
<accession>A0A507FKU6</accession>
<evidence type="ECO:0000256" key="6">
    <source>
        <dbReference type="PIRSR" id="PIRSR623088-3"/>
    </source>
</evidence>
<keyword evidence="8" id="KW-0175">Coiled coil</keyword>
<dbReference type="EC" id="3.1.4.-" evidence="7"/>
<evidence type="ECO:0000256" key="1">
    <source>
        <dbReference type="ARBA" id="ARBA00022694"/>
    </source>
</evidence>
<dbReference type="InterPro" id="IPR002738">
    <property type="entry name" value="RNase_P_p30"/>
</dbReference>
<keyword evidence="10" id="KW-0812">Transmembrane</keyword>
<gene>
    <name evidence="12" type="ORF">CcCBS67573_g02792</name>
</gene>
<comment type="caution">
    <text evidence="12">The sequence shown here is derived from an EMBL/GenBank/DDBJ whole genome shotgun (WGS) entry which is preliminary data.</text>
</comment>
<feature type="compositionally biased region" description="Polar residues" evidence="9">
    <location>
        <begin position="863"/>
        <end position="879"/>
    </location>
</feature>
<protein>
    <recommendedName>
        <fullName evidence="7">Phosphodiesterase</fullName>
        <ecNumber evidence="7">3.1.4.-</ecNumber>
    </recommendedName>
</protein>
<dbReference type="PROSITE" id="PS00126">
    <property type="entry name" value="PDEASE_I_1"/>
    <property type="match status" value="1"/>
</dbReference>
<feature type="region of interest" description="Disordered" evidence="9">
    <location>
        <begin position="1324"/>
        <end position="1371"/>
    </location>
</feature>
<feature type="transmembrane region" description="Helical" evidence="10">
    <location>
        <begin position="262"/>
        <end position="285"/>
    </location>
</feature>
<feature type="compositionally biased region" description="Basic and acidic residues" evidence="9">
    <location>
        <begin position="1827"/>
        <end position="1838"/>
    </location>
</feature>
<evidence type="ECO:0000256" key="10">
    <source>
        <dbReference type="SAM" id="Phobius"/>
    </source>
</evidence>
<dbReference type="PANTHER" id="PTHR11347">
    <property type="entry name" value="CYCLIC NUCLEOTIDE PHOSPHODIESTERASE"/>
    <property type="match status" value="1"/>
</dbReference>
<comment type="similarity">
    <text evidence="7">Belongs to the cyclic nucleotide phosphodiesterase family.</text>
</comment>
<feature type="binding site" evidence="5">
    <location>
        <position position="600"/>
    </location>
    <ligand>
        <name>AMP</name>
        <dbReference type="ChEBI" id="CHEBI:456215"/>
    </ligand>
</feature>
<feature type="binding site" evidence="6">
    <location>
        <position position="600"/>
    </location>
    <ligand>
        <name>Zn(2+)</name>
        <dbReference type="ChEBI" id="CHEBI:29105"/>
        <label>1</label>
    </ligand>
</feature>
<dbReference type="Pfam" id="PF00233">
    <property type="entry name" value="PDEase_I"/>
    <property type="match status" value="1"/>
</dbReference>
<proteinExistence type="inferred from homology"/>
<dbReference type="InterPro" id="IPR023088">
    <property type="entry name" value="PDEase"/>
</dbReference>
<dbReference type="EMBL" id="QEAP01000063">
    <property type="protein sequence ID" value="TPX75946.1"/>
    <property type="molecule type" value="Genomic_DNA"/>
</dbReference>
<evidence type="ECO:0000313" key="12">
    <source>
        <dbReference type="EMBL" id="TPX75946.1"/>
    </source>
</evidence>
<feature type="region of interest" description="Disordered" evidence="9">
    <location>
        <begin position="854"/>
        <end position="890"/>
    </location>
</feature>
<feature type="region of interest" description="Disordered" evidence="9">
    <location>
        <begin position="813"/>
        <end position="833"/>
    </location>
</feature>
<feature type="active site" description="Proton donor" evidence="4">
    <location>
        <position position="559"/>
    </location>
</feature>
<dbReference type="InterPro" id="IPR002073">
    <property type="entry name" value="PDEase_catalytic_dom"/>
</dbReference>
<feature type="compositionally biased region" description="Basic and acidic residues" evidence="9">
    <location>
        <begin position="1209"/>
        <end position="1225"/>
    </location>
</feature>
<feature type="region of interest" description="Disordered" evidence="9">
    <location>
        <begin position="1441"/>
        <end position="1671"/>
    </location>
</feature>
<feature type="binding site" evidence="5">
    <location>
        <position position="773"/>
    </location>
    <ligand>
        <name>AMP</name>
        <dbReference type="ChEBI" id="CHEBI:456215"/>
    </ligand>
</feature>
<dbReference type="SUPFAM" id="SSF89550">
    <property type="entry name" value="PHP domain-like"/>
    <property type="match status" value="1"/>
</dbReference>
<feature type="compositionally biased region" description="Polar residues" evidence="9">
    <location>
        <begin position="1630"/>
        <end position="1647"/>
    </location>
</feature>
<dbReference type="GO" id="GO:0007165">
    <property type="term" value="P:signal transduction"/>
    <property type="evidence" value="ECO:0007669"/>
    <property type="project" value="InterPro"/>
</dbReference>
<feature type="region of interest" description="Disordered" evidence="9">
    <location>
        <begin position="1078"/>
        <end position="1268"/>
    </location>
</feature>
<feature type="binding site" evidence="5">
    <location>
        <begin position="559"/>
        <end position="563"/>
    </location>
    <ligand>
        <name>AMP</name>
        <dbReference type="ChEBI" id="CHEBI:456215"/>
    </ligand>
</feature>
<dbReference type="Gene3D" id="3.20.20.140">
    <property type="entry name" value="Metal-dependent hydrolases"/>
    <property type="match status" value="1"/>
</dbReference>
<keyword evidence="10" id="KW-0472">Membrane</keyword>
<dbReference type="InterPro" id="IPR023174">
    <property type="entry name" value="PDEase_CS"/>
</dbReference>
<dbReference type="Pfam" id="PF01876">
    <property type="entry name" value="RNase_P_p30"/>
    <property type="match status" value="1"/>
</dbReference>
<evidence type="ECO:0000256" key="9">
    <source>
        <dbReference type="SAM" id="MobiDB-lite"/>
    </source>
</evidence>
<dbReference type="InterPro" id="IPR036971">
    <property type="entry name" value="PDEase_catalytic_dom_sf"/>
</dbReference>
<evidence type="ECO:0000259" key="11">
    <source>
        <dbReference type="PROSITE" id="PS51845"/>
    </source>
</evidence>
<feature type="transmembrane region" description="Helical" evidence="10">
    <location>
        <begin position="150"/>
        <end position="170"/>
    </location>
</feature>
<feature type="compositionally biased region" description="Low complexity" evidence="9">
    <location>
        <begin position="65"/>
        <end position="75"/>
    </location>
</feature>
<feature type="transmembrane region" description="Helical" evidence="10">
    <location>
        <begin position="330"/>
        <end position="350"/>
    </location>
</feature>
<dbReference type="STRING" id="246404.A0A507FKU6"/>
<evidence type="ECO:0000256" key="4">
    <source>
        <dbReference type="PIRSR" id="PIRSR623088-1"/>
    </source>
</evidence>
<dbReference type="PROSITE" id="PS51845">
    <property type="entry name" value="PDEASE_I_2"/>
    <property type="match status" value="1"/>
</dbReference>
<dbReference type="OrthoDB" id="546632at2759"/>
<sequence length="2196" mass="246250">MSAYKLPNRLPPMSATAAQHASTQQAGVPDNRGLSNLTSKETASSASTVKAFLKADRQKSVNDPSNKQSSYSSFGSSMVSAPDILLEPPSDGPEIETRGLNDIKPAVAPNTILKSRQSSYNMLLDSVVSEEVFDVIRGPVQAQMLAHYSWFGLMLVCLHFSEWTFVYFWTTPMSWELSRLFLFKNANSLAPLYLSFIPYFVFLLFLRNADMVFSLAWYFSLMSINIQSGVSNMLNHLIGSTALFIGRLSQLVVRIFSSSYKIGLYMLVLILKFYVVNTGLLNDLFVPGASVIYRDPVACDRIPLGAVYRTTSNDQCQVGTTAEVLFPSQLTFIVGLILLAITLSSLQSFVHDYATNLIQRNQNVTQLTKQNEDLKTKLHALKKDINLDLDSPITKVIKSIKSMQDTCNLDVDVSESLDYVIQILSSNQLFMPNLEFTGDTIDNDVKNWLNSMIVNKTENGNDLKALASAEESQRKRVQIEIPKLVLGNESKISELLETIDTWDFDLFELNSLSNGNPLFYLAAAVVRKHNIREQFGIDEQTVQSFFRVIESRYRPLSYHNSMHAADVLHAVHFFFTSIGVNGKFKPDEVFAGIIAAAVHDVDHPGVTNAYLVASANPLALRYNDIAVLENHHCATAFEIMASNPACNILGSLPVDKVKTIRSVIVAMVLATGQFLPDMANHFEFIAKFKIKVSGMVQGSGGLDFEDAKDRQLTLQIFIKCGDISNAAKSLSVCKQWAEMIMEEFFLQGDEESKNGYAVSMFMDRRTTFIPKCQVGFVDYIVLPLYEALGSFLHATNQEFVAVTNLISNRDYWKSHPNQTQSQMGAQSSKAVRRMQPRVLPTDASAVAPSGAASAAATARAQPTIENSNVSAPTTANSAQPAPEDSRSAHEAVTANFHQLNWSIKTTKSMADFKPDNEMLSILSSRKAAARGLNPSFNQIPTGKFSMNELEDYFWARKAVPESKRAEFDATAPLAQRISPENLAILRVFFNTPEVSGDGSSGGVGGTQLKSNKAQKNINKPSMFDADDTRRQSLKQERQNEMQMFLAKQAQVNPRLRKLRAYQPDVVVSIADPMISSDASRLETGRPYDQMPPFPPYDNRPALQHSKRQNQPTWLSDQPSTQGDIFFRRYGPPHFQQNYQPYPPIAYPASPPPAHASRPWDPNPFAHGQYPNQYDRQGGGGGLQFSDDSWNRKQQMNGSRQYANDLRQQMMDDRSRKEYERGDFRGTGRPSNSYQGQPGGLVGQEQPYFGGDAGSRRQQQQQQQYQEEAPHFGRRMAQQIHATNDASGFHFKSKEHYLQELNEQVRFKKEREQFEKSRIRAEDMKKQKEMEEYDPWGKAGGGAPHKKADGSLSTNLRNYRHDPNESPNSVMPQAGNYNPYMPQTQYPNQNPNPNPSFGMNPNLMSPQSNMAFLANLQQGFGTPYGMLGNAAAQPQAASVLGGYGNQMGAPPQNPYQAPGQEAPKSFLRGHVSADQIPDWQKAEMAQKHRAQLEIQDALKKQVQEREAKKAKEEALKKEEELKEQERVVKEQELLRQKYARELEEQRRKEAEMQAENEKKLAEKIAKAKQDEARRDEQSRALEGKRNSQDSTQQRRNDGHQQQYNNDPQPDPIPFRSTSPPIPTLRAKGQQKRINQDQAGPDSVPQTNHFRSDSPPLPAQQHKRGIKTADGGQTTRDVKLMFDGENVRHEEQIKQQQQQQRLREKSTARVETSAVLQQLLSIQRELENEDMKIKKDLSVPFHVASRKKENKGKSVLDEILAAHQNELDEETNTRLNKSKFYIPSVLEQQKEILAQQDREIKALREEGKRSQSRMATGFQDRGGQIPEEAATRRNRHDESIQPKTESNFKTFKYLKNAEEFFGTEKHKLEFLSDKLRSDTRMLYPDNSIRDVDATAVFSLQSLGSSLQSSRSNSALARHGRRSGKPGSAGSLNLRGIEALNDERLLGYQVAAINTTVSGKNAFSQIKEPAPQSVLAPEISQAEPSNEFRLLNRLTIALDDSNLNLRIDVGNSKLQKFDILAVSPRSERAFQNAASNADVDIISLELGEKMPFHIKKGTVSLAIQRGIVFEVWYGQCIRDTNARKSIISNLQSLLRATNGKNIIFTSDAMKGLDIRSPHDVINLAQVFGMPDRYARESISTTCRSALYHAATRRNTMKGVVSVESTEVLSEALKWKMGAAPTDEEMNSDFVSFGDMTDDE</sequence>
<feature type="region of interest" description="Disordered" evidence="9">
    <location>
        <begin position="1803"/>
        <end position="1839"/>
    </location>
</feature>
<feature type="binding site" evidence="5">
    <location>
        <position position="722"/>
    </location>
    <ligand>
        <name>AMP</name>
        <dbReference type="ChEBI" id="CHEBI:456215"/>
    </ligand>
</feature>
<dbReference type="PRINTS" id="PR00387">
    <property type="entry name" value="PDIESTERASE1"/>
</dbReference>
<dbReference type="SUPFAM" id="SSF109604">
    <property type="entry name" value="HD-domain/PDEase-like"/>
    <property type="match status" value="1"/>
</dbReference>
<evidence type="ECO:0000313" key="13">
    <source>
        <dbReference type="Proteomes" id="UP000320333"/>
    </source>
</evidence>
<dbReference type="CDD" id="cd22249">
    <property type="entry name" value="UDM1_RNF168_RNF169-like"/>
    <property type="match status" value="1"/>
</dbReference>
<dbReference type="InterPro" id="IPR003607">
    <property type="entry name" value="HD/PDEase_dom"/>
</dbReference>
<feature type="compositionally biased region" description="Low complexity" evidence="9">
    <location>
        <begin position="14"/>
        <end position="26"/>
    </location>
</feature>
<dbReference type="CDD" id="cd00077">
    <property type="entry name" value="HDc"/>
    <property type="match status" value="1"/>
</dbReference>
<dbReference type="Gene3D" id="1.10.1300.10">
    <property type="entry name" value="3'5'-cyclic nucleotide phosphodiesterase, catalytic domain"/>
    <property type="match status" value="1"/>
</dbReference>
<feature type="transmembrane region" description="Helical" evidence="10">
    <location>
        <begin position="190"/>
        <end position="221"/>
    </location>
</feature>
<keyword evidence="13" id="KW-1185">Reference proteome</keyword>
<feature type="coiled-coil region" evidence="8">
    <location>
        <begin position="357"/>
        <end position="384"/>
    </location>
</feature>
<evidence type="ECO:0000256" key="3">
    <source>
        <dbReference type="ARBA" id="ARBA00022801"/>
    </source>
</evidence>
<name>A0A507FKU6_9FUNG</name>
<feature type="binding site" evidence="6">
    <location>
        <position position="600"/>
    </location>
    <ligand>
        <name>Zn(2+)</name>
        <dbReference type="ChEBI" id="CHEBI:29105"/>
        <label>2</label>
    </ligand>
</feature>
<feature type="compositionally biased region" description="Polar residues" evidence="9">
    <location>
        <begin position="1108"/>
        <end position="1122"/>
    </location>
</feature>
<dbReference type="GO" id="GO:0046872">
    <property type="term" value="F:metal ion binding"/>
    <property type="evidence" value="ECO:0007669"/>
    <property type="project" value="UniProtKB-KW"/>
</dbReference>
<feature type="region of interest" description="Disordered" evidence="9">
    <location>
        <begin position="1906"/>
        <end position="1930"/>
    </location>
</feature>
<comment type="cofactor">
    <cofactor evidence="7">
        <name>a divalent metal cation</name>
        <dbReference type="ChEBI" id="CHEBI:60240"/>
    </cofactor>
    <text evidence="7">Binds 2 divalent metal cations per subunit. Site 1 may preferentially bind zinc ions, while site 2 has a preference for magnesium and/or manganese ions.</text>
</comment>
<feature type="binding site" evidence="6">
    <location>
        <position position="563"/>
    </location>
    <ligand>
        <name>Zn(2+)</name>
        <dbReference type="ChEBI" id="CHEBI:29105"/>
        <label>1</label>
    </ligand>
</feature>
<evidence type="ECO:0000256" key="7">
    <source>
        <dbReference type="RuleBase" id="RU363067"/>
    </source>
</evidence>
<reference evidence="12 13" key="1">
    <citation type="journal article" date="2019" name="Sci. Rep.">
        <title>Comparative genomics of chytrid fungi reveal insights into the obligate biotrophic and pathogenic lifestyle of Synchytrium endobioticum.</title>
        <authorList>
            <person name="van de Vossenberg B.T.L.H."/>
            <person name="Warris S."/>
            <person name="Nguyen H.D.T."/>
            <person name="van Gent-Pelzer M.P.E."/>
            <person name="Joly D.L."/>
            <person name="van de Geest H.C."/>
            <person name="Bonants P.J.M."/>
            <person name="Smith D.S."/>
            <person name="Levesque C.A."/>
            <person name="van der Lee T.A.J."/>
        </authorList>
    </citation>
    <scope>NUCLEOTIDE SEQUENCE [LARGE SCALE GENOMIC DNA]</scope>
    <source>
        <strain evidence="12 13">CBS 675.73</strain>
    </source>
</reference>
<keyword evidence="1" id="KW-0819">tRNA processing</keyword>
<keyword evidence="3 7" id="KW-0378">Hydrolase</keyword>
<evidence type="ECO:0000256" key="5">
    <source>
        <dbReference type="PIRSR" id="PIRSR623088-2"/>
    </source>
</evidence>
<evidence type="ECO:0000256" key="8">
    <source>
        <dbReference type="SAM" id="Coils"/>
    </source>
</evidence>
<keyword evidence="2 6" id="KW-0479">Metal-binding</keyword>
<dbReference type="GO" id="GO:0008033">
    <property type="term" value="P:tRNA processing"/>
    <property type="evidence" value="ECO:0007669"/>
    <property type="project" value="UniProtKB-KW"/>
</dbReference>
<organism evidence="12 13">
    <name type="scientific">Chytriomyces confervae</name>
    <dbReference type="NCBI Taxonomy" id="246404"/>
    <lineage>
        <taxon>Eukaryota</taxon>
        <taxon>Fungi</taxon>
        <taxon>Fungi incertae sedis</taxon>
        <taxon>Chytridiomycota</taxon>
        <taxon>Chytridiomycota incertae sedis</taxon>
        <taxon>Chytridiomycetes</taxon>
        <taxon>Chytridiales</taxon>
        <taxon>Chytriomycetaceae</taxon>
        <taxon>Chytriomyces</taxon>
    </lineage>
</organism>
<feature type="region of interest" description="Disordered" evidence="9">
    <location>
        <begin position="1"/>
        <end position="75"/>
    </location>
</feature>
<keyword evidence="10" id="KW-1133">Transmembrane helix</keyword>
<dbReference type="GO" id="GO:0004114">
    <property type="term" value="F:3',5'-cyclic-nucleotide phosphodiesterase activity"/>
    <property type="evidence" value="ECO:0007669"/>
    <property type="project" value="InterPro"/>
</dbReference>
<feature type="compositionally biased region" description="Pro residues" evidence="9">
    <location>
        <begin position="1140"/>
        <end position="1153"/>
    </location>
</feature>
<feature type="domain" description="PDEase" evidence="11">
    <location>
        <begin position="477"/>
        <end position="819"/>
    </location>
</feature>
<dbReference type="Proteomes" id="UP000320333">
    <property type="component" value="Unassembled WGS sequence"/>
</dbReference>
<dbReference type="InterPro" id="IPR016195">
    <property type="entry name" value="Pol/histidinol_Pase-like"/>
</dbReference>
<feature type="compositionally biased region" description="Polar residues" evidence="9">
    <location>
        <begin position="33"/>
        <end position="48"/>
    </location>
</feature>
<feature type="compositionally biased region" description="Polar residues" evidence="9">
    <location>
        <begin position="815"/>
        <end position="829"/>
    </location>
</feature>
<feature type="compositionally biased region" description="Basic and acidic residues" evidence="9">
    <location>
        <begin position="1495"/>
        <end position="1597"/>
    </location>
</feature>
<evidence type="ECO:0000256" key="2">
    <source>
        <dbReference type="ARBA" id="ARBA00022723"/>
    </source>
</evidence>
<feature type="binding site" evidence="6">
    <location>
        <position position="599"/>
    </location>
    <ligand>
        <name>Zn(2+)</name>
        <dbReference type="ChEBI" id="CHEBI:29105"/>
        <label>1</label>
    </ligand>
</feature>
<feature type="binding site" evidence="6">
    <location>
        <position position="722"/>
    </location>
    <ligand>
        <name>Zn(2+)</name>
        <dbReference type="ChEBI" id="CHEBI:29105"/>
        <label>1</label>
    </ligand>
</feature>